<accession>A0A060I9S7</accession>
<feature type="transmembrane region" description="Helical" evidence="7">
    <location>
        <begin position="7"/>
        <end position="33"/>
    </location>
</feature>
<feature type="transmembrane region" description="Helical" evidence="7">
    <location>
        <begin position="53"/>
        <end position="74"/>
    </location>
</feature>
<dbReference type="OrthoDB" id="7374726at2"/>
<evidence type="ECO:0000256" key="2">
    <source>
        <dbReference type="ARBA" id="ARBA00022475"/>
    </source>
</evidence>
<dbReference type="AlphaFoldDB" id="A0A060I9S7"/>
<keyword evidence="7" id="KW-0813">Transport</keyword>
<dbReference type="InterPro" id="IPR004681">
    <property type="entry name" value="TRAP_DctM"/>
</dbReference>
<dbReference type="EMBL" id="CP006989">
    <property type="protein sequence ID" value="AIC30449.1"/>
    <property type="molecule type" value="Genomic_DNA"/>
</dbReference>
<dbReference type="PANTHER" id="PTHR33362:SF2">
    <property type="entry name" value="TRAP TRANSPORTER LARGE PERMEASE PROTEIN"/>
    <property type="match status" value="1"/>
</dbReference>
<feature type="transmembrane region" description="Helical" evidence="7">
    <location>
        <begin position="240"/>
        <end position="259"/>
    </location>
</feature>
<feature type="transmembrane region" description="Helical" evidence="7">
    <location>
        <begin position="358"/>
        <end position="384"/>
    </location>
</feature>
<dbReference type="GO" id="GO:0022857">
    <property type="term" value="F:transmembrane transporter activity"/>
    <property type="evidence" value="ECO:0007669"/>
    <property type="project" value="UniProtKB-UniRule"/>
</dbReference>
<keyword evidence="9" id="KW-0614">Plasmid</keyword>
<keyword evidence="4 7" id="KW-0812">Transmembrane</keyword>
<feature type="transmembrane region" description="Helical" evidence="7">
    <location>
        <begin position="169"/>
        <end position="191"/>
    </location>
</feature>
<evidence type="ECO:0000313" key="9">
    <source>
        <dbReference type="EMBL" id="AIC30449.1"/>
    </source>
</evidence>
<feature type="transmembrane region" description="Helical" evidence="7">
    <location>
        <begin position="212"/>
        <end position="234"/>
    </location>
</feature>
<evidence type="ECO:0000256" key="7">
    <source>
        <dbReference type="RuleBase" id="RU369079"/>
    </source>
</evidence>
<feature type="transmembrane region" description="Helical" evidence="7">
    <location>
        <begin position="95"/>
        <end position="122"/>
    </location>
</feature>
<keyword evidence="6 7" id="KW-0472">Membrane</keyword>
<dbReference type="InterPro" id="IPR010656">
    <property type="entry name" value="DctM"/>
</dbReference>
<keyword evidence="2" id="KW-1003">Cell membrane</keyword>
<dbReference type="Pfam" id="PF06808">
    <property type="entry name" value="DctM"/>
    <property type="match status" value="1"/>
</dbReference>
<evidence type="ECO:0000256" key="3">
    <source>
        <dbReference type="ARBA" id="ARBA00022519"/>
    </source>
</evidence>
<feature type="domain" description="TRAP C4-dicarboxylate transport system permease DctM subunit" evidence="8">
    <location>
        <begin position="6"/>
        <end position="416"/>
    </location>
</feature>
<evidence type="ECO:0000313" key="10">
    <source>
        <dbReference type="Proteomes" id="UP000027180"/>
    </source>
</evidence>
<dbReference type="PIRSF" id="PIRSF006066">
    <property type="entry name" value="HI0050"/>
    <property type="match status" value="1"/>
</dbReference>
<dbReference type="GO" id="GO:0005886">
    <property type="term" value="C:plasma membrane"/>
    <property type="evidence" value="ECO:0007669"/>
    <property type="project" value="UniProtKB-SubCell"/>
</dbReference>
<name>A0A060I9S7_RHIET</name>
<feature type="transmembrane region" description="Helical" evidence="7">
    <location>
        <begin position="271"/>
        <end position="293"/>
    </location>
</feature>
<comment type="function">
    <text evidence="7">Part of the tripartite ATP-independent periplasmic (TRAP) transport system.</text>
</comment>
<sequence length="419" mass="44694">MTLVMIISFCILMVLAVPVGYGLIIAAGLGVLFNGYVPLSVVAQQVYDQTQSFPMLALPFFMLAGTLMLGGELGRQLLELASRAMQRWRGGPLSTTVVSSVVFGGVSGSAVANASALGSVLIPWQKKHGYPPALCAANNATSAVIDVLIPPSIPMILYALISGVSVGDLFISGIVPGLVMAASFVFVCWYVSVRRGYAIEAVKVRRRELARLAVQSFPAILLPILIIVCLRSGLATPTEVSVLSVVYSLLLSILFYRDLTWKRFCENMVEAGVATGVVMLVIMGSAAVGWVLTFDQAAQHMAEWVSTHISSPIVIILMMNLIMLVVGMPLDMPPAILLLGPIFVPLADSIGLDRVQLGLMMVINLGIGLYTPPIGTTLFISSSIAKAPLGTTTNELWPFFGMAMLLLLSVSFVPALTIY</sequence>
<comment type="subunit">
    <text evidence="7">The complex comprises the extracytoplasmic solute receptor protein and the two transmembrane proteins.</text>
</comment>
<comment type="subcellular location">
    <subcellularLocation>
        <location evidence="1 7">Cell inner membrane</location>
        <topology evidence="1 7">Multi-pass membrane protein</topology>
    </subcellularLocation>
</comment>
<proteinExistence type="inferred from homology"/>
<comment type="caution">
    <text evidence="7">Lacks conserved residue(s) required for the propagation of feature annotation.</text>
</comment>
<evidence type="ECO:0000256" key="6">
    <source>
        <dbReference type="ARBA" id="ARBA00023136"/>
    </source>
</evidence>
<comment type="similarity">
    <text evidence="7">Belongs to the TRAP transporter large permease family.</text>
</comment>
<reference evidence="9 10" key="1">
    <citation type="submission" date="2013-12" db="EMBL/GenBank/DDBJ databases">
        <title>Complete genome sequence of Rhizobium etli bv. mimosae IE4771.</title>
        <authorList>
            <person name="Bustos P."/>
            <person name="Santamaria R.I."/>
            <person name="Lozano L."/>
            <person name="Ormeno-Orrillo E."/>
            <person name="Rogel M.A."/>
            <person name="Romero D."/>
            <person name="Cevallos M.A."/>
            <person name="Martinez-Romero E."/>
            <person name="Gonzalez V."/>
        </authorList>
    </citation>
    <scope>NUCLEOTIDE SEQUENCE [LARGE SCALE GENOMIC DNA]</scope>
    <source>
        <strain evidence="9 10">IE4771</strain>
        <plasmid evidence="10">Plasmid pRetIE4771c</plasmid>
    </source>
</reference>
<dbReference type="HOGENOM" id="CLU_019824_4_1_5"/>
<dbReference type="PANTHER" id="PTHR33362">
    <property type="entry name" value="SIALIC ACID TRAP TRANSPORTER PERMEASE PROTEIN SIAT-RELATED"/>
    <property type="match status" value="1"/>
</dbReference>
<gene>
    <name evidence="9" type="ORF">IE4771_PC00324</name>
</gene>
<geneLocation type="plasmid" evidence="9 10">
    <name>pRetIE4771c</name>
</geneLocation>
<keyword evidence="5 7" id="KW-1133">Transmembrane helix</keyword>
<dbReference type="NCBIfam" id="TIGR00786">
    <property type="entry name" value="dctM"/>
    <property type="match status" value="1"/>
</dbReference>
<dbReference type="Proteomes" id="UP000027180">
    <property type="component" value="Plasmid pRetIE4771c"/>
</dbReference>
<protein>
    <recommendedName>
        <fullName evidence="7">TRAP transporter large permease protein</fullName>
    </recommendedName>
</protein>
<keyword evidence="3 7" id="KW-0997">Cell inner membrane</keyword>
<organism evidence="9 10">
    <name type="scientific">Rhizobium etli bv. mimosae str. IE4771</name>
    <dbReference type="NCBI Taxonomy" id="1432050"/>
    <lineage>
        <taxon>Bacteria</taxon>
        <taxon>Pseudomonadati</taxon>
        <taxon>Pseudomonadota</taxon>
        <taxon>Alphaproteobacteria</taxon>
        <taxon>Hyphomicrobiales</taxon>
        <taxon>Rhizobiaceae</taxon>
        <taxon>Rhizobium/Agrobacterium group</taxon>
        <taxon>Rhizobium</taxon>
    </lineage>
</organism>
<dbReference type="KEGG" id="rei:IE4771_PC00324"/>
<evidence type="ECO:0000256" key="5">
    <source>
        <dbReference type="ARBA" id="ARBA00022989"/>
    </source>
</evidence>
<feature type="transmembrane region" description="Helical" evidence="7">
    <location>
        <begin position="396"/>
        <end position="418"/>
    </location>
</feature>
<dbReference type="RefSeq" id="WP_040141288.1">
    <property type="nucleotide sequence ID" value="NZ_CP006989.1"/>
</dbReference>
<evidence type="ECO:0000259" key="8">
    <source>
        <dbReference type="Pfam" id="PF06808"/>
    </source>
</evidence>
<feature type="transmembrane region" description="Helical" evidence="7">
    <location>
        <begin position="313"/>
        <end position="346"/>
    </location>
</feature>
<evidence type="ECO:0000256" key="4">
    <source>
        <dbReference type="ARBA" id="ARBA00022692"/>
    </source>
</evidence>
<evidence type="ECO:0000256" key="1">
    <source>
        <dbReference type="ARBA" id="ARBA00004429"/>
    </source>
</evidence>